<dbReference type="OrthoDB" id="8225825at2"/>
<dbReference type="GO" id="GO:0070967">
    <property type="term" value="F:coenzyme F420 binding"/>
    <property type="evidence" value="ECO:0007669"/>
    <property type="project" value="TreeGrafter"/>
</dbReference>
<dbReference type="Proteomes" id="UP000067448">
    <property type="component" value="Unassembled WGS sequence"/>
</dbReference>
<dbReference type="PANTHER" id="PTHR39428:SF1">
    <property type="entry name" value="F420H(2)-DEPENDENT QUINONE REDUCTASE RV1261C"/>
    <property type="match status" value="1"/>
</dbReference>
<reference evidence="6" key="3">
    <citation type="submission" date="2016-02" db="EMBL/GenBank/DDBJ databases">
        <title>Draft genome of pathogenic Streptomyces sp. in Japan.</title>
        <authorList>
            <person name="Tomihama T."/>
            <person name="Ikenaga M."/>
            <person name="Sakai M."/>
            <person name="Okubo T."/>
            <person name="Ikeda S."/>
        </authorList>
    </citation>
    <scope>NUCLEOTIDE SEQUENCE [LARGE SCALE GENOMIC DNA]</scope>
    <source>
        <strain evidence="6">S58</strain>
    </source>
</reference>
<protein>
    <submittedName>
        <fullName evidence="5">Putative nitroreductase/MT1609</fullName>
    </submittedName>
</protein>
<reference evidence="5 6" key="2">
    <citation type="journal article" date="2016" name="Genome Announc.">
        <title>Draft Genome Sequences of Streptomyces scabiei S58, Streptomyces turgidiscabies T45, and Streptomyces acidiscabies a10, the Pathogens of Potato Common Scab, Isolated in Japan.</title>
        <authorList>
            <person name="Tomihama T."/>
            <person name="Nishi Y."/>
            <person name="Sakai M."/>
            <person name="Ikenaga M."/>
            <person name="Okubo T."/>
            <person name="Ikeda S."/>
        </authorList>
    </citation>
    <scope>NUCLEOTIDE SEQUENCE [LARGE SCALE GENOMIC DNA]</scope>
    <source>
        <strain evidence="5 6">S58</strain>
    </source>
</reference>
<evidence type="ECO:0000259" key="4">
    <source>
        <dbReference type="Pfam" id="PF01814"/>
    </source>
</evidence>
<dbReference type="InterPro" id="IPR012312">
    <property type="entry name" value="Hemerythrin-like"/>
</dbReference>
<dbReference type="Gene3D" id="1.20.120.520">
    <property type="entry name" value="nmb1532 protein domain like"/>
    <property type="match status" value="1"/>
</dbReference>
<evidence type="ECO:0000256" key="2">
    <source>
        <dbReference type="ARBA" id="ARBA00049106"/>
    </source>
</evidence>
<dbReference type="CDD" id="cd12108">
    <property type="entry name" value="Hr-like"/>
    <property type="match status" value="1"/>
</dbReference>
<evidence type="ECO:0000313" key="5">
    <source>
        <dbReference type="EMBL" id="GAQ67228.1"/>
    </source>
</evidence>
<dbReference type="AlphaFoldDB" id="A0A100JX00"/>
<sequence>MPNPFNQQIIDEFRARHGEVGGPFEGARLILLTTTGARTGNRHTTPLGYLPDGDGTILVIASAGGSPKHPDWYRNITADPRVTVESGAFTYEAEAVVLEGEERDRAFARAVEDEPGWAEYQAKTDRTIPVVALRQVPVSGPPHINAGSMGEAIKVVHDAFRRELALIKKELTASNGRPGLGAQLRVNCLTFCQGLHNHHTGEDIGLFPHLSERHPELVPALTRLHEEHERIAALCEELRRAVTAENAAPDAVLREVERLVAELEAHLTYEEEQLIPVLDAMAVPTAP</sequence>
<dbReference type="GO" id="GO:0016491">
    <property type="term" value="F:oxidoreductase activity"/>
    <property type="evidence" value="ECO:0007669"/>
    <property type="project" value="InterPro"/>
</dbReference>
<dbReference type="NCBIfam" id="TIGR00026">
    <property type="entry name" value="hi_GC_TIGR00026"/>
    <property type="match status" value="1"/>
</dbReference>
<keyword evidence="3" id="KW-0175">Coiled coil</keyword>
<comment type="catalytic activity">
    <reaction evidence="2">
        <text>oxidized coenzyme F420-(gamma-L-Glu)(n) + a quinol + H(+) = reduced coenzyme F420-(gamma-L-Glu)(n) + a quinone</text>
        <dbReference type="Rhea" id="RHEA:39663"/>
        <dbReference type="Rhea" id="RHEA-COMP:12939"/>
        <dbReference type="Rhea" id="RHEA-COMP:14378"/>
        <dbReference type="ChEBI" id="CHEBI:15378"/>
        <dbReference type="ChEBI" id="CHEBI:24646"/>
        <dbReference type="ChEBI" id="CHEBI:132124"/>
        <dbReference type="ChEBI" id="CHEBI:133980"/>
        <dbReference type="ChEBI" id="CHEBI:139511"/>
    </reaction>
</comment>
<evidence type="ECO:0000313" key="6">
    <source>
        <dbReference type="Proteomes" id="UP000067448"/>
    </source>
</evidence>
<feature type="domain" description="Hemerythrin-like" evidence="4">
    <location>
        <begin position="151"/>
        <end position="278"/>
    </location>
</feature>
<dbReference type="Gene3D" id="2.30.110.10">
    <property type="entry name" value="Electron Transport, Fmn-binding Protein, Chain A"/>
    <property type="match status" value="1"/>
</dbReference>
<dbReference type="PANTHER" id="PTHR39428">
    <property type="entry name" value="F420H(2)-DEPENDENT QUINONE REDUCTASE RV1261C"/>
    <property type="match status" value="1"/>
</dbReference>
<dbReference type="EMBL" id="BCMM01000052">
    <property type="protein sequence ID" value="GAQ67228.1"/>
    <property type="molecule type" value="Genomic_DNA"/>
</dbReference>
<dbReference type="InterPro" id="IPR004378">
    <property type="entry name" value="F420H2_quin_Rdtase"/>
</dbReference>
<accession>A0A100JX00</accession>
<dbReference type="InterPro" id="IPR012349">
    <property type="entry name" value="Split_barrel_FMN-bd"/>
</dbReference>
<reference evidence="6" key="1">
    <citation type="submission" date="2015-11" db="EMBL/GenBank/DDBJ databases">
        <authorList>
            <consortium name="Cross-ministerial Strategic Innovation Promotion Program (SIP) consortium"/>
            <person name="Tomihama T."/>
            <person name="Ikenaga M."/>
            <person name="Sakai M."/>
            <person name="Okubo T."/>
            <person name="Ikeda S."/>
        </authorList>
    </citation>
    <scope>NUCLEOTIDE SEQUENCE [LARGE SCALE GENOMIC DNA]</scope>
    <source>
        <strain evidence="6">S58</strain>
    </source>
</reference>
<gene>
    <name evidence="5" type="ORF">SsS58_07674</name>
</gene>
<evidence type="ECO:0000256" key="3">
    <source>
        <dbReference type="SAM" id="Coils"/>
    </source>
</evidence>
<dbReference type="GO" id="GO:0005886">
    <property type="term" value="C:plasma membrane"/>
    <property type="evidence" value="ECO:0007669"/>
    <property type="project" value="TreeGrafter"/>
</dbReference>
<dbReference type="Pfam" id="PF01814">
    <property type="entry name" value="Hemerythrin"/>
    <property type="match status" value="1"/>
</dbReference>
<dbReference type="RefSeq" id="WP_059084281.1">
    <property type="nucleotide sequence ID" value="NZ_BCMM01000052.1"/>
</dbReference>
<dbReference type="SUPFAM" id="SSF50475">
    <property type="entry name" value="FMN-binding split barrel"/>
    <property type="match status" value="1"/>
</dbReference>
<feature type="coiled-coil region" evidence="3">
    <location>
        <begin position="221"/>
        <end position="273"/>
    </location>
</feature>
<proteinExistence type="inferred from homology"/>
<evidence type="ECO:0000256" key="1">
    <source>
        <dbReference type="ARBA" id="ARBA00008710"/>
    </source>
</evidence>
<comment type="similarity">
    <text evidence="1">Belongs to the F420H(2)-dependent quinone reductase family.</text>
</comment>
<name>A0A100JX00_STRSC</name>
<dbReference type="Pfam" id="PF04075">
    <property type="entry name" value="F420H2_quin_red"/>
    <property type="match status" value="1"/>
</dbReference>
<organism evidence="5 6">
    <name type="scientific">Streptomyces scabiei</name>
    <dbReference type="NCBI Taxonomy" id="1930"/>
    <lineage>
        <taxon>Bacteria</taxon>
        <taxon>Bacillati</taxon>
        <taxon>Actinomycetota</taxon>
        <taxon>Actinomycetes</taxon>
        <taxon>Kitasatosporales</taxon>
        <taxon>Streptomycetaceae</taxon>
        <taxon>Streptomyces</taxon>
    </lineage>
</organism>
<comment type="caution">
    <text evidence="5">The sequence shown here is derived from an EMBL/GenBank/DDBJ whole genome shotgun (WGS) entry which is preliminary data.</text>
</comment>